<sequence length="326" mass="34407">MSEVAIPQAAPMAAFNANALPATAATVSLMEWAQELAAAHQLGTALCSTEFVPQSFRGKPEAAAAAILAGKSLGLDPMNALANIFVVSGRPSMYARTMAALVMQAGHTIRRIEATEQRVIYEGRRKGETTFTRVEWTIARAQKAGYTSNKKYQTDPIGMLTAKCQAEICRVIAPDVLTGIAATSVEEVELDDLGEQTPGAAPAAEPKAKRTVTRAKAPAPDLPEVVHEAPQDEVTPEPVETPGEPVATSAQLTKIHVILGKLGANDRESGLAELSQFTGRTLNSSKELTKAEASRFIEEAETPPADADGVLPDVDAQWGLAQAGAQ</sequence>
<evidence type="ECO:0008006" key="4">
    <source>
        <dbReference type="Google" id="ProtNLM"/>
    </source>
</evidence>
<dbReference type="RefSeq" id="WP_188808664.1">
    <property type="nucleotide sequence ID" value="NZ_BAAAWV010000001.1"/>
</dbReference>
<proteinExistence type="predicted"/>
<comment type="caution">
    <text evidence="2">The sequence shown here is derived from an EMBL/GenBank/DDBJ whole genome shotgun (WGS) entry which is preliminary data.</text>
</comment>
<gene>
    <name evidence="2" type="ORF">GCM10011577_01650</name>
</gene>
<dbReference type="EMBL" id="BMKU01000001">
    <property type="protein sequence ID" value="GGG83857.1"/>
    <property type="molecule type" value="Genomic_DNA"/>
</dbReference>
<protein>
    <recommendedName>
        <fullName evidence="4">RecT family protein</fullName>
    </recommendedName>
</protein>
<accession>A0ABQ1XC53</accession>
<evidence type="ECO:0000313" key="3">
    <source>
        <dbReference type="Proteomes" id="UP000596938"/>
    </source>
</evidence>
<reference evidence="3" key="1">
    <citation type="journal article" date="2019" name="Int. J. Syst. Evol. Microbiol.">
        <title>The Global Catalogue of Microorganisms (GCM) 10K type strain sequencing project: providing services to taxonomists for standard genome sequencing and annotation.</title>
        <authorList>
            <consortium name="The Broad Institute Genomics Platform"/>
            <consortium name="The Broad Institute Genome Sequencing Center for Infectious Disease"/>
            <person name="Wu L."/>
            <person name="Ma J."/>
        </authorList>
    </citation>
    <scope>NUCLEOTIDE SEQUENCE [LARGE SCALE GENOMIC DNA]</scope>
    <source>
        <strain evidence="3">CGMCC 1.1927</strain>
    </source>
</reference>
<dbReference type="Proteomes" id="UP000596938">
    <property type="component" value="Unassembled WGS sequence"/>
</dbReference>
<evidence type="ECO:0000256" key="1">
    <source>
        <dbReference type="SAM" id="MobiDB-lite"/>
    </source>
</evidence>
<keyword evidence="3" id="KW-1185">Reference proteome</keyword>
<evidence type="ECO:0000313" key="2">
    <source>
        <dbReference type="EMBL" id="GGG83857.1"/>
    </source>
</evidence>
<name>A0ABQ1XC53_9MICC</name>
<organism evidence="2 3">
    <name type="scientific">Pseudarthrobacter polychromogenes</name>
    <dbReference type="NCBI Taxonomy" id="1676"/>
    <lineage>
        <taxon>Bacteria</taxon>
        <taxon>Bacillati</taxon>
        <taxon>Actinomycetota</taxon>
        <taxon>Actinomycetes</taxon>
        <taxon>Micrococcales</taxon>
        <taxon>Micrococcaceae</taxon>
        <taxon>Pseudarthrobacter</taxon>
    </lineage>
</organism>
<feature type="region of interest" description="Disordered" evidence="1">
    <location>
        <begin position="195"/>
        <end position="220"/>
    </location>
</feature>